<organism evidence="1 2">
    <name type="scientific">Bugula neritina</name>
    <name type="common">Brown bryozoan</name>
    <name type="synonym">Sertularia neritina</name>
    <dbReference type="NCBI Taxonomy" id="10212"/>
    <lineage>
        <taxon>Eukaryota</taxon>
        <taxon>Metazoa</taxon>
        <taxon>Spiralia</taxon>
        <taxon>Lophotrochozoa</taxon>
        <taxon>Bryozoa</taxon>
        <taxon>Gymnolaemata</taxon>
        <taxon>Cheilostomatida</taxon>
        <taxon>Flustrina</taxon>
        <taxon>Buguloidea</taxon>
        <taxon>Bugulidae</taxon>
        <taxon>Bugula</taxon>
    </lineage>
</organism>
<proteinExistence type="predicted"/>
<gene>
    <name evidence="1" type="ORF">EB796_018595</name>
</gene>
<evidence type="ECO:0000313" key="2">
    <source>
        <dbReference type="Proteomes" id="UP000593567"/>
    </source>
</evidence>
<accession>A0A7J7JAU0</accession>
<dbReference type="AlphaFoldDB" id="A0A7J7JAU0"/>
<sequence>MDKDTKSSSGRESLKSRLHSMLVQNRGIVPAVRFPSQPSVLTQYPFPPNQSITQHLLACNREPLYSQLLTPSPNKYCAQNHDSNQKSSSIKNLKPNLEISKLLKVYHMVLLAVWTRHCKVEKFMEQAKSELDLIRVEKAEIVSLKHELKEQIKRQNQISDELLTFQSQSYNLSKVLSDGRQQLEMQLFVIKKQQQVLQKLVAHSMKAGLWLFVLWFFRHSTVFETTSLSVAFGSKQEVVYRFRELLNILLAIQAIGIFKCVISSANSGIASYGHPLGCIGSIIGKVFSLKVT</sequence>
<protein>
    <submittedName>
        <fullName evidence="1">Uncharacterized protein</fullName>
    </submittedName>
</protein>
<dbReference type="EMBL" id="VXIV02002764">
    <property type="protein sequence ID" value="KAF6023087.1"/>
    <property type="molecule type" value="Genomic_DNA"/>
</dbReference>
<reference evidence="1" key="1">
    <citation type="submission" date="2020-06" db="EMBL/GenBank/DDBJ databases">
        <title>Draft genome of Bugula neritina, a colonial animal packing powerful symbionts and potential medicines.</title>
        <authorList>
            <person name="Rayko M."/>
        </authorList>
    </citation>
    <scope>NUCLEOTIDE SEQUENCE [LARGE SCALE GENOMIC DNA]</scope>
    <source>
        <strain evidence="1">Kwan_BN1</strain>
    </source>
</reference>
<comment type="caution">
    <text evidence="1">The sequence shown here is derived from an EMBL/GenBank/DDBJ whole genome shotgun (WGS) entry which is preliminary data.</text>
</comment>
<name>A0A7J7JAU0_BUGNE</name>
<keyword evidence="2" id="KW-1185">Reference proteome</keyword>
<evidence type="ECO:0000313" key="1">
    <source>
        <dbReference type="EMBL" id="KAF6023087.1"/>
    </source>
</evidence>
<dbReference type="Proteomes" id="UP000593567">
    <property type="component" value="Unassembled WGS sequence"/>
</dbReference>